<evidence type="ECO:0000256" key="1">
    <source>
        <dbReference type="SAM" id="MobiDB-lite"/>
    </source>
</evidence>
<accession>A0A2T7C8N3</accession>
<dbReference type="EMBL" id="CM009757">
    <property type="protein sequence ID" value="PUZ39692.1"/>
    <property type="molecule type" value="Genomic_DNA"/>
</dbReference>
<name>A0A2T7C8N3_9POAL</name>
<feature type="compositionally biased region" description="Low complexity" evidence="1">
    <location>
        <begin position="7"/>
        <end position="16"/>
    </location>
</feature>
<keyword evidence="3" id="KW-1185">Reference proteome</keyword>
<dbReference type="AlphaFoldDB" id="A0A2T7C8N3"/>
<dbReference type="Proteomes" id="UP000244336">
    <property type="component" value="Chromosome 9"/>
</dbReference>
<protein>
    <submittedName>
        <fullName evidence="2">Uncharacterized protein</fullName>
    </submittedName>
</protein>
<reference evidence="2 3" key="1">
    <citation type="submission" date="2018-04" db="EMBL/GenBank/DDBJ databases">
        <title>WGS assembly of Panicum hallii var. hallii HAL2.</title>
        <authorList>
            <person name="Lovell J."/>
            <person name="Jenkins J."/>
            <person name="Lowry D."/>
            <person name="Mamidi S."/>
            <person name="Sreedasyam A."/>
            <person name="Weng X."/>
            <person name="Barry K."/>
            <person name="Bonette J."/>
            <person name="Campitelli B."/>
            <person name="Daum C."/>
            <person name="Gordon S."/>
            <person name="Gould B."/>
            <person name="Lipzen A."/>
            <person name="MacQueen A."/>
            <person name="Palacio-Mejia J."/>
            <person name="Plott C."/>
            <person name="Shakirov E."/>
            <person name="Shu S."/>
            <person name="Yoshinaga Y."/>
            <person name="Zane M."/>
            <person name="Rokhsar D."/>
            <person name="Grimwood J."/>
            <person name="Schmutz J."/>
            <person name="Juenger T."/>
        </authorList>
    </citation>
    <scope>NUCLEOTIDE SEQUENCE [LARGE SCALE GENOMIC DNA]</scope>
    <source>
        <strain evidence="3">cv. HAL2</strain>
    </source>
</reference>
<evidence type="ECO:0000313" key="3">
    <source>
        <dbReference type="Proteomes" id="UP000244336"/>
    </source>
</evidence>
<sequence length="121" mass="12686">MALADLGVGSARASRGASRRCRVSGEGSSGAARPAASEQYRRKRLLKGACDGAARASSRANGRARRSSPELARSACVGGRACCVQELRLTAARAGAPAGVESYVDWIWGRTEACSKRSMER</sequence>
<feature type="region of interest" description="Disordered" evidence="1">
    <location>
        <begin position="1"/>
        <end position="39"/>
    </location>
</feature>
<organism evidence="2 3">
    <name type="scientific">Panicum hallii var. hallii</name>
    <dbReference type="NCBI Taxonomy" id="1504633"/>
    <lineage>
        <taxon>Eukaryota</taxon>
        <taxon>Viridiplantae</taxon>
        <taxon>Streptophyta</taxon>
        <taxon>Embryophyta</taxon>
        <taxon>Tracheophyta</taxon>
        <taxon>Spermatophyta</taxon>
        <taxon>Magnoliopsida</taxon>
        <taxon>Liliopsida</taxon>
        <taxon>Poales</taxon>
        <taxon>Poaceae</taxon>
        <taxon>PACMAD clade</taxon>
        <taxon>Panicoideae</taxon>
        <taxon>Panicodae</taxon>
        <taxon>Paniceae</taxon>
        <taxon>Panicinae</taxon>
        <taxon>Panicum</taxon>
        <taxon>Panicum sect. Panicum</taxon>
    </lineage>
</organism>
<gene>
    <name evidence="2" type="ORF">GQ55_9G355000</name>
</gene>
<evidence type="ECO:0000313" key="2">
    <source>
        <dbReference type="EMBL" id="PUZ39692.1"/>
    </source>
</evidence>
<dbReference type="Gramene" id="PUZ39692">
    <property type="protein sequence ID" value="PUZ39692"/>
    <property type="gene ID" value="GQ55_9G355000"/>
</dbReference>
<proteinExistence type="predicted"/>